<name>A0A177L0E5_9BACI</name>
<dbReference type="InterPro" id="IPR013762">
    <property type="entry name" value="Integrase-like_cat_sf"/>
</dbReference>
<proteinExistence type="inferred from homology"/>
<keyword evidence="3" id="KW-0233">DNA recombination</keyword>
<dbReference type="RefSeq" id="WP_063974562.1">
    <property type="nucleotide sequence ID" value="NZ_LQWZ01000007.1"/>
</dbReference>
<dbReference type="AlphaFoldDB" id="A0A177L0E5"/>
<dbReference type="PROSITE" id="PS51900">
    <property type="entry name" value="CB"/>
    <property type="match status" value="1"/>
</dbReference>
<organism evidence="7 8">
    <name type="scientific">Domibacillus aminovorans</name>
    <dbReference type="NCBI Taxonomy" id="29332"/>
    <lineage>
        <taxon>Bacteria</taxon>
        <taxon>Bacillati</taxon>
        <taxon>Bacillota</taxon>
        <taxon>Bacilli</taxon>
        <taxon>Bacillales</taxon>
        <taxon>Bacillaceae</taxon>
        <taxon>Domibacillus</taxon>
    </lineage>
</organism>
<accession>A0A177L0E5</accession>
<dbReference type="PROSITE" id="PS51898">
    <property type="entry name" value="TYR_RECOMBINASE"/>
    <property type="match status" value="1"/>
</dbReference>
<dbReference type="EMBL" id="LQWZ01000007">
    <property type="protein sequence ID" value="OAH58725.1"/>
    <property type="molecule type" value="Genomic_DNA"/>
</dbReference>
<dbReference type="Gene3D" id="1.10.443.10">
    <property type="entry name" value="Intergrase catalytic core"/>
    <property type="match status" value="1"/>
</dbReference>
<protein>
    <submittedName>
        <fullName evidence="7">Integrase</fullName>
    </submittedName>
</protein>
<dbReference type="Pfam" id="PF00589">
    <property type="entry name" value="Phage_integrase"/>
    <property type="match status" value="1"/>
</dbReference>
<dbReference type="InterPro" id="IPR010998">
    <property type="entry name" value="Integrase_recombinase_N"/>
</dbReference>
<dbReference type="Proteomes" id="UP000077271">
    <property type="component" value="Unassembled WGS sequence"/>
</dbReference>
<evidence type="ECO:0000256" key="1">
    <source>
        <dbReference type="ARBA" id="ARBA00008857"/>
    </source>
</evidence>
<dbReference type="Gene3D" id="1.10.150.130">
    <property type="match status" value="1"/>
</dbReference>
<evidence type="ECO:0000313" key="8">
    <source>
        <dbReference type="Proteomes" id="UP000077271"/>
    </source>
</evidence>
<dbReference type="InterPro" id="IPR011010">
    <property type="entry name" value="DNA_brk_join_enz"/>
</dbReference>
<dbReference type="InterPro" id="IPR050090">
    <property type="entry name" value="Tyrosine_recombinase_XerCD"/>
</dbReference>
<dbReference type="PANTHER" id="PTHR30349">
    <property type="entry name" value="PHAGE INTEGRASE-RELATED"/>
    <property type="match status" value="1"/>
</dbReference>
<dbReference type="CDD" id="cd00397">
    <property type="entry name" value="DNA_BRE_C"/>
    <property type="match status" value="1"/>
</dbReference>
<keyword evidence="2 4" id="KW-0238">DNA-binding</keyword>
<feature type="domain" description="Core-binding (CB)" evidence="6">
    <location>
        <begin position="40"/>
        <end position="149"/>
    </location>
</feature>
<evidence type="ECO:0000259" key="6">
    <source>
        <dbReference type="PROSITE" id="PS51900"/>
    </source>
</evidence>
<feature type="domain" description="Tyr recombinase" evidence="5">
    <location>
        <begin position="168"/>
        <end position="365"/>
    </location>
</feature>
<sequence length="375" mass="43892">MMDNKRQTPLFPANRETTFEQLIAMKDLAEKTNRSPFEDFNDREMLHYYVYQQKNIDQNKNRNERTVIEYERELTMMVKQLIEHAAEINLDIEEVKEGSLFKSMGARHLRRYQQWLVEESPYVKKRGRYSAATISRKTVVWKSFFQFLHQSGYIAEPVHEGLLSATVRKDDRPNRDLGPGEVISILDYCEDVKHKVLFSMVHVLVGTGMRNEEFCKLKMSDVKYDHLLGGFYLDVTGKGNKKREIPLKEKVMRSIIQYRKARFLSADFPNDSTEPLFPTGTGKAFSPPYLAKYLGNALERLDLPFMAARKTRITAHVFRHSFAIISYLNGVDIYDIMRALGHEKIETTMIYLQKIMDREKHAIHKWKDGSLGRYI</sequence>
<dbReference type="InterPro" id="IPR044068">
    <property type="entry name" value="CB"/>
</dbReference>
<evidence type="ECO:0000256" key="2">
    <source>
        <dbReference type="ARBA" id="ARBA00023125"/>
    </source>
</evidence>
<evidence type="ECO:0000259" key="5">
    <source>
        <dbReference type="PROSITE" id="PS51898"/>
    </source>
</evidence>
<reference evidence="7 8" key="1">
    <citation type="submission" date="2016-01" db="EMBL/GenBank/DDBJ databases">
        <title>Investigation of taxonomic status of Bacillus aminovorans.</title>
        <authorList>
            <person name="Verma A."/>
            <person name="Pal Y."/>
            <person name="Krishnamurthi S."/>
        </authorList>
    </citation>
    <scope>NUCLEOTIDE SEQUENCE [LARGE SCALE GENOMIC DNA]</scope>
    <source>
        <strain evidence="7 8">DSM 4337</strain>
    </source>
</reference>
<gene>
    <name evidence="7" type="ORF">AWH48_17095</name>
</gene>
<dbReference type="SUPFAM" id="SSF56349">
    <property type="entry name" value="DNA breaking-rejoining enzymes"/>
    <property type="match status" value="1"/>
</dbReference>
<comment type="similarity">
    <text evidence="1">Belongs to the 'phage' integrase family.</text>
</comment>
<dbReference type="GO" id="GO:0015074">
    <property type="term" value="P:DNA integration"/>
    <property type="evidence" value="ECO:0007669"/>
    <property type="project" value="InterPro"/>
</dbReference>
<dbReference type="PANTHER" id="PTHR30349:SF41">
    <property type="entry name" value="INTEGRASE_RECOMBINASE PROTEIN MJ0367-RELATED"/>
    <property type="match status" value="1"/>
</dbReference>
<evidence type="ECO:0000313" key="7">
    <source>
        <dbReference type="EMBL" id="OAH58725.1"/>
    </source>
</evidence>
<dbReference type="GO" id="GO:0006310">
    <property type="term" value="P:DNA recombination"/>
    <property type="evidence" value="ECO:0007669"/>
    <property type="project" value="UniProtKB-KW"/>
</dbReference>
<evidence type="ECO:0000256" key="3">
    <source>
        <dbReference type="ARBA" id="ARBA00023172"/>
    </source>
</evidence>
<dbReference type="OrthoDB" id="2445040at2"/>
<evidence type="ECO:0000256" key="4">
    <source>
        <dbReference type="PROSITE-ProRule" id="PRU01248"/>
    </source>
</evidence>
<dbReference type="GO" id="GO:0003677">
    <property type="term" value="F:DNA binding"/>
    <property type="evidence" value="ECO:0007669"/>
    <property type="project" value="UniProtKB-UniRule"/>
</dbReference>
<comment type="caution">
    <text evidence="7">The sequence shown here is derived from an EMBL/GenBank/DDBJ whole genome shotgun (WGS) entry which is preliminary data.</text>
</comment>
<dbReference type="InterPro" id="IPR002104">
    <property type="entry name" value="Integrase_catalytic"/>
</dbReference>